<dbReference type="EMBL" id="VOOR01000002">
    <property type="protein sequence ID" value="TXB69475.1"/>
    <property type="molecule type" value="Genomic_DNA"/>
</dbReference>
<evidence type="ECO:0000259" key="12">
    <source>
        <dbReference type="SMART" id="SM00477"/>
    </source>
</evidence>
<feature type="active site" description="Proton acceptor" evidence="8">
    <location>
        <position position="130"/>
    </location>
</feature>
<dbReference type="InterPro" id="IPR044929">
    <property type="entry name" value="DNA/RNA_non-sp_Endonuclease_sf"/>
</dbReference>
<dbReference type="Pfam" id="PF01223">
    <property type="entry name" value="Endonuclease_NS"/>
    <property type="match status" value="1"/>
</dbReference>
<dbReference type="CDD" id="cd00091">
    <property type="entry name" value="NUC"/>
    <property type="match status" value="1"/>
</dbReference>
<feature type="transmembrane region" description="Helical" evidence="11">
    <location>
        <begin position="20"/>
        <end position="39"/>
    </location>
</feature>
<dbReference type="AlphaFoldDB" id="A0A5C6S4U0"/>
<keyword evidence="6 10" id="KW-0378">Hydrolase</keyword>
<dbReference type="RefSeq" id="WP_147165607.1">
    <property type="nucleotide sequence ID" value="NZ_VOOR01000002.1"/>
</dbReference>
<feature type="domain" description="ENPP1-3/EXOG-like endonuclease/phosphodiesterase" evidence="12">
    <location>
        <begin position="68"/>
        <end position="262"/>
    </location>
</feature>
<feature type="binding site" evidence="9">
    <location>
        <position position="161"/>
    </location>
    <ligand>
        <name>Mg(2+)</name>
        <dbReference type="ChEBI" id="CHEBI:18420"/>
        <note>catalytic</note>
    </ligand>
</feature>
<dbReference type="GO" id="GO:0046872">
    <property type="term" value="F:metal ion binding"/>
    <property type="evidence" value="ECO:0007669"/>
    <property type="project" value="UniProtKB-KW"/>
</dbReference>
<evidence type="ECO:0000256" key="11">
    <source>
        <dbReference type="SAM" id="Phobius"/>
    </source>
</evidence>
<comment type="caution">
    <text evidence="14">The sequence shown here is derived from an EMBL/GenBank/DDBJ whole genome shotgun (WGS) entry which is preliminary data.</text>
</comment>
<dbReference type="GO" id="GO:0003676">
    <property type="term" value="F:nucleic acid binding"/>
    <property type="evidence" value="ECO:0007669"/>
    <property type="project" value="InterPro"/>
</dbReference>
<dbReference type="InterPro" id="IPR044925">
    <property type="entry name" value="His-Me_finger_sf"/>
</dbReference>
<evidence type="ECO:0000256" key="8">
    <source>
        <dbReference type="PIRSR" id="PIRSR640255-1"/>
    </source>
</evidence>
<dbReference type="SMART" id="SM00892">
    <property type="entry name" value="Endonuclease_NS"/>
    <property type="match status" value="1"/>
</dbReference>
<dbReference type="InterPro" id="IPR020821">
    <property type="entry name" value="ENPP1-3/EXOG-like_nuc-like"/>
</dbReference>
<gene>
    <name evidence="14" type="ORF">FRY97_01310</name>
</gene>
<dbReference type="InterPro" id="IPR001604">
    <property type="entry name" value="Endo_G_ENPP1-like_dom"/>
</dbReference>
<dbReference type="InterPro" id="IPR018524">
    <property type="entry name" value="DNA/RNA_endonuclease_AS"/>
</dbReference>
<dbReference type="PANTHER" id="PTHR13966:SF5">
    <property type="entry name" value="ENDONUCLEASE G, MITOCHONDRIAL"/>
    <property type="match status" value="1"/>
</dbReference>
<dbReference type="InterPro" id="IPR040255">
    <property type="entry name" value="Non-specific_endonuclease"/>
</dbReference>
<comment type="similarity">
    <text evidence="2 10">Belongs to the DNA/RNA non-specific endonuclease family.</text>
</comment>
<protein>
    <recommendedName>
        <fullName evidence="10">Endonuclease</fullName>
        <ecNumber evidence="10">3.1.30.-</ecNumber>
    </recommendedName>
</protein>
<dbReference type="GO" id="GO:0004519">
    <property type="term" value="F:endonuclease activity"/>
    <property type="evidence" value="ECO:0007669"/>
    <property type="project" value="UniProtKB-UniRule"/>
</dbReference>
<keyword evidence="5 10" id="KW-0255">Endonuclease</keyword>
<evidence type="ECO:0000313" key="15">
    <source>
        <dbReference type="Proteomes" id="UP000321580"/>
    </source>
</evidence>
<dbReference type="EC" id="3.1.30.-" evidence="10"/>
<sequence length="295" mass="32757">MAKLRMNHQRNGKGSSGTAVRVGIFGALIAGLFFLFNLFSGGAFEPVPPEAEDRYYLPAGGSGQVVHHKGFSLSYSEAHEQAEWAAYKLTREELAQPWVDRTDDFRADPAIQTSSALPEDYRGTGYDRGHLVPAADRAYSKAAMSETFLMSNISPQARQFNGGIWRELEELAREWAKASGTLYVVTGPLLKMAPKGALGSNEVTIPGGFFKVLLDIEEPGLRGIGFVLPNSISYDPLYKYAASIDEVEEMTGLDFFKGFMPPELEAELEANADVDLWPFSKKKFEKRLEDWNLRE</sequence>
<keyword evidence="11" id="KW-0472">Membrane</keyword>
<dbReference type="Gene3D" id="3.40.570.10">
    <property type="entry name" value="Extracellular Endonuclease, subunit A"/>
    <property type="match status" value="1"/>
</dbReference>
<evidence type="ECO:0000256" key="6">
    <source>
        <dbReference type="ARBA" id="ARBA00022801"/>
    </source>
</evidence>
<evidence type="ECO:0000256" key="1">
    <source>
        <dbReference type="ARBA" id="ARBA00001946"/>
    </source>
</evidence>
<keyword evidence="11" id="KW-1133">Transmembrane helix</keyword>
<evidence type="ECO:0000256" key="10">
    <source>
        <dbReference type="RuleBase" id="RU366055"/>
    </source>
</evidence>
<accession>A0A5C6S4U0</accession>
<evidence type="ECO:0000259" key="13">
    <source>
        <dbReference type="SMART" id="SM00892"/>
    </source>
</evidence>
<keyword evidence="11" id="KW-0812">Transmembrane</keyword>
<evidence type="ECO:0000256" key="3">
    <source>
        <dbReference type="ARBA" id="ARBA00022722"/>
    </source>
</evidence>
<proteinExistence type="inferred from homology"/>
<evidence type="ECO:0000313" key="14">
    <source>
        <dbReference type="EMBL" id="TXB69475.1"/>
    </source>
</evidence>
<dbReference type="OrthoDB" id="9811262at2"/>
<evidence type="ECO:0000256" key="7">
    <source>
        <dbReference type="ARBA" id="ARBA00022842"/>
    </source>
</evidence>
<dbReference type="PROSITE" id="PS01070">
    <property type="entry name" value="NUCLEASE_NON_SPEC"/>
    <property type="match status" value="1"/>
</dbReference>
<dbReference type="PANTHER" id="PTHR13966">
    <property type="entry name" value="ENDONUCLEASE RELATED"/>
    <property type="match status" value="1"/>
</dbReference>
<keyword evidence="7" id="KW-0460">Magnesium</keyword>
<keyword evidence="3 10" id="KW-0540">Nuclease</keyword>
<evidence type="ECO:0000256" key="2">
    <source>
        <dbReference type="ARBA" id="ARBA00010052"/>
    </source>
</evidence>
<reference evidence="14 15" key="1">
    <citation type="submission" date="2019-08" db="EMBL/GenBank/DDBJ databases">
        <title>Genome of Phaeodactylibacter luteus.</title>
        <authorList>
            <person name="Bowman J.P."/>
        </authorList>
    </citation>
    <scope>NUCLEOTIDE SEQUENCE [LARGE SCALE GENOMIC DNA]</scope>
    <source>
        <strain evidence="14 15">KCTC 42180</strain>
    </source>
</reference>
<organism evidence="14 15">
    <name type="scientific">Phaeodactylibacter luteus</name>
    <dbReference type="NCBI Taxonomy" id="1564516"/>
    <lineage>
        <taxon>Bacteria</taxon>
        <taxon>Pseudomonadati</taxon>
        <taxon>Bacteroidota</taxon>
        <taxon>Saprospiria</taxon>
        <taxon>Saprospirales</taxon>
        <taxon>Haliscomenobacteraceae</taxon>
        <taxon>Phaeodactylibacter</taxon>
    </lineage>
</organism>
<evidence type="ECO:0000256" key="4">
    <source>
        <dbReference type="ARBA" id="ARBA00022723"/>
    </source>
</evidence>
<evidence type="ECO:0000256" key="9">
    <source>
        <dbReference type="PIRSR" id="PIRSR640255-2"/>
    </source>
</evidence>
<dbReference type="SUPFAM" id="SSF54060">
    <property type="entry name" value="His-Me finger endonucleases"/>
    <property type="match status" value="1"/>
</dbReference>
<keyword evidence="4 9" id="KW-0479">Metal-binding</keyword>
<dbReference type="GO" id="GO:0016787">
    <property type="term" value="F:hydrolase activity"/>
    <property type="evidence" value="ECO:0007669"/>
    <property type="project" value="UniProtKB-KW"/>
</dbReference>
<dbReference type="SMART" id="SM00477">
    <property type="entry name" value="NUC"/>
    <property type="match status" value="1"/>
</dbReference>
<keyword evidence="15" id="KW-1185">Reference proteome</keyword>
<name>A0A5C6S4U0_9BACT</name>
<dbReference type="Proteomes" id="UP000321580">
    <property type="component" value="Unassembled WGS sequence"/>
</dbReference>
<comment type="cofactor">
    <cofactor evidence="1 10">
        <name>Mg(2+)</name>
        <dbReference type="ChEBI" id="CHEBI:18420"/>
    </cofactor>
</comment>
<evidence type="ECO:0000256" key="5">
    <source>
        <dbReference type="ARBA" id="ARBA00022759"/>
    </source>
</evidence>
<feature type="domain" description="DNA/RNA non-specific endonuclease/pyrophosphatase/phosphodiesterase" evidence="13">
    <location>
        <begin position="67"/>
        <end position="259"/>
    </location>
</feature>